<accession>K2R360</accession>
<dbReference type="VEuPathDB" id="FungiDB:MPH_06036"/>
<organism evidence="2 3">
    <name type="scientific">Macrophomina phaseolina (strain MS6)</name>
    <name type="common">Charcoal rot fungus</name>
    <dbReference type="NCBI Taxonomy" id="1126212"/>
    <lineage>
        <taxon>Eukaryota</taxon>
        <taxon>Fungi</taxon>
        <taxon>Dikarya</taxon>
        <taxon>Ascomycota</taxon>
        <taxon>Pezizomycotina</taxon>
        <taxon>Dothideomycetes</taxon>
        <taxon>Dothideomycetes incertae sedis</taxon>
        <taxon>Botryosphaeriales</taxon>
        <taxon>Botryosphaeriaceae</taxon>
        <taxon>Macrophomina</taxon>
    </lineage>
</organism>
<keyword evidence="1" id="KW-0472">Membrane</keyword>
<evidence type="ECO:0000313" key="3">
    <source>
        <dbReference type="Proteomes" id="UP000007129"/>
    </source>
</evidence>
<dbReference type="InParanoid" id="K2R360"/>
<proteinExistence type="predicted"/>
<feature type="transmembrane region" description="Helical" evidence="1">
    <location>
        <begin position="76"/>
        <end position="94"/>
    </location>
</feature>
<protein>
    <submittedName>
        <fullName evidence="2">Uncharacterized protein</fullName>
    </submittedName>
</protein>
<feature type="transmembrane region" description="Helical" evidence="1">
    <location>
        <begin position="30"/>
        <end position="55"/>
    </location>
</feature>
<dbReference type="HOGENOM" id="CLU_1069875_0_0_1"/>
<dbReference type="AlphaFoldDB" id="K2R360"/>
<sequence length="260" mass="29982">MATLGYPDDSHGFLAGWVLFSTLVSPHCTFSLFFGVWVAALSTIKNCVTIALYFIRRWTQASSQNRREVMNVLIHRLLSALVIVGLFFFLAKIADDIDMSPRARQTLGYDPQHITVVIVRYRCSDCARIHIRERDRSDISGRLPLRPALLRPWLRGPCASEHPRCKAYSEAIWQKRDVHGRSKGCMHIPLRRVQRNFFFSFFLGGALQLRDASPQVIPIPQMQAKCLCDVLPFQFLRLRKERKMLDFRRTVKSLREACSS</sequence>
<keyword evidence="1" id="KW-1133">Transmembrane helix</keyword>
<dbReference type="EMBL" id="AHHD01000262">
    <property type="protein sequence ID" value="EKG16746.1"/>
    <property type="molecule type" value="Genomic_DNA"/>
</dbReference>
<keyword evidence="1" id="KW-0812">Transmembrane</keyword>
<comment type="caution">
    <text evidence="2">The sequence shown here is derived from an EMBL/GenBank/DDBJ whole genome shotgun (WGS) entry which is preliminary data.</text>
</comment>
<reference evidence="2 3" key="1">
    <citation type="journal article" date="2012" name="BMC Genomics">
        <title>Tools to kill: Genome of one of the most destructive plant pathogenic fungi Macrophomina phaseolina.</title>
        <authorList>
            <person name="Islam M.S."/>
            <person name="Haque M.S."/>
            <person name="Islam M.M."/>
            <person name="Emdad E.M."/>
            <person name="Halim A."/>
            <person name="Hossen Q.M.M."/>
            <person name="Hossain M.Z."/>
            <person name="Ahmed B."/>
            <person name="Rahim S."/>
            <person name="Rahman M.S."/>
            <person name="Alam M.M."/>
            <person name="Hou S."/>
            <person name="Wan X."/>
            <person name="Saito J.A."/>
            <person name="Alam M."/>
        </authorList>
    </citation>
    <scope>NUCLEOTIDE SEQUENCE [LARGE SCALE GENOMIC DNA]</scope>
    <source>
        <strain evidence="2 3">MS6</strain>
    </source>
</reference>
<evidence type="ECO:0000256" key="1">
    <source>
        <dbReference type="SAM" id="Phobius"/>
    </source>
</evidence>
<evidence type="ECO:0000313" key="2">
    <source>
        <dbReference type="EMBL" id="EKG16746.1"/>
    </source>
</evidence>
<name>K2R360_MACPH</name>
<gene>
    <name evidence="2" type="ORF">MPH_06036</name>
</gene>
<dbReference type="Proteomes" id="UP000007129">
    <property type="component" value="Unassembled WGS sequence"/>
</dbReference>